<keyword evidence="3 6" id="KW-0812">Transmembrane</keyword>
<accession>A0A7H8QVB0</accession>
<name>A0A7H8QVB0_TALRU</name>
<dbReference type="GO" id="GO:0046513">
    <property type="term" value="P:ceramide biosynthetic process"/>
    <property type="evidence" value="ECO:0007669"/>
    <property type="project" value="InterPro"/>
</dbReference>
<dbReference type="InterPro" id="IPR006634">
    <property type="entry name" value="TLC-dom"/>
</dbReference>
<evidence type="ECO:0000256" key="7">
    <source>
        <dbReference type="SAM" id="MobiDB-lite"/>
    </source>
</evidence>
<proteinExistence type="inferred from homology"/>
<feature type="compositionally biased region" description="Acidic residues" evidence="7">
    <location>
        <begin position="378"/>
        <end position="398"/>
    </location>
</feature>
<dbReference type="AlphaFoldDB" id="A0A7H8QVB0"/>
<sequence>MAPVSPASPDSPVLQLSERKRKSARSARRNDVGLFRGFSRWLLHHQISVPFNLIAILCLVHLYIPTARQHTSKFFWVSHYNPSTGQYGVGDGDCYFLAFCIVLFTGLRAGFMNYALDPLAKRWGISKKRDITRFSEQAWLLCYYSIFWTLGVYIYCTSKYFLNMKEMFTDWPTRELPQITKAYILGQWAFWLQQVLVINIEDRRKDHWQMLAHHMVTILLIHTSYSLHLTRVANLILVLMDIVDIFFPLAKCFKYLGFSILRDIMFGVFMVSWFVARHLCYMITLWGIYTYMPATIPVGCYQGSQNNLTGPTPLPEHGWSHTLEPFRNPSGTICHSDNVMWGFLGALGFLQVLTIFWFFLIVQVAIRVVQGIGADDIRSEDDGENTDEEENDSEEVDVSIEPVVSKVWKNRTDLRKTPGSSGVSLPGHRDRKELLSRIGCEKQLE</sequence>
<feature type="transmembrane region" description="Helical" evidence="8">
    <location>
        <begin position="47"/>
        <end position="64"/>
    </location>
</feature>
<feature type="domain" description="TLC" evidence="9">
    <location>
        <begin position="132"/>
        <end position="370"/>
    </location>
</feature>
<keyword evidence="4 8" id="KW-1133">Transmembrane helix</keyword>
<gene>
    <name evidence="10" type="ORF">TRUGW13939_04554</name>
</gene>
<evidence type="ECO:0000259" key="9">
    <source>
        <dbReference type="PROSITE" id="PS50922"/>
    </source>
</evidence>
<keyword evidence="5 6" id="KW-0472">Membrane</keyword>
<dbReference type="Proteomes" id="UP000509510">
    <property type="component" value="Chromosome II"/>
</dbReference>
<evidence type="ECO:0000313" key="10">
    <source>
        <dbReference type="EMBL" id="QKX57441.1"/>
    </source>
</evidence>
<reference evidence="11" key="1">
    <citation type="submission" date="2020-06" db="EMBL/GenBank/DDBJ databases">
        <title>A chromosome-scale genome assembly of Talaromyces rugulosus W13939.</title>
        <authorList>
            <person name="Wang B."/>
            <person name="Guo L."/>
            <person name="Ye K."/>
            <person name="Wang L."/>
        </authorList>
    </citation>
    <scope>NUCLEOTIDE SEQUENCE [LARGE SCALE GENOMIC DNA]</scope>
    <source>
        <strain evidence="11">W13939</strain>
    </source>
</reference>
<feature type="compositionally biased region" description="Low complexity" evidence="7">
    <location>
        <begin position="1"/>
        <end position="13"/>
    </location>
</feature>
<evidence type="ECO:0000256" key="8">
    <source>
        <dbReference type="SAM" id="Phobius"/>
    </source>
</evidence>
<protein>
    <recommendedName>
        <fullName evidence="9">TLC domain-containing protein</fullName>
    </recommendedName>
</protein>
<evidence type="ECO:0000256" key="3">
    <source>
        <dbReference type="ARBA" id="ARBA00022692"/>
    </source>
</evidence>
<feature type="region of interest" description="Disordered" evidence="7">
    <location>
        <begin position="1"/>
        <end position="25"/>
    </location>
</feature>
<feature type="transmembrane region" description="Helical" evidence="8">
    <location>
        <begin position="95"/>
        <end position="116"/>
    </location>
</feature>
<dbReference type="GO" id="GO:0050291">
    <property type="term" value="F:sphingosine N-acyltransferase activity"/>
    <property type="evidence" value="ECO:0007669"/>
    <property type="project" value="InterPro"/>
</dbReference>
<dbReference type="GeneID" id="55992055"/>
<feature type="region of interest" description="Disordered" evidence="7">
    <location>
        <begin position="377"/>
        <end position="401"/>
    </location>
</feature>
<feature type="transmembrane region" description="Helical" evidence="8">
    <location>
        <begin position="265"/>
        <end position="289"/>
    </location>
</feature>
<comment type="similarity">
    <text evidence="2">Belongs to the sphingosine N-acyltransferase family.</text>
</comment>
<evidence type="ECO:0000256" key="6">
    <source>
        <dbReference type="PROSITE-ProRule" id="PRU00205"/>
    </source>
</evidence>
<feature type="transmembrane region" description="Helical" evidence="8">
    <location>
        <begin position="137"/>
        <end position="162"/>
    </location>
</feature>
<feature type="transmembrane region" description="Helical" evidence="8">
    <location>
        <begin position="339"/>
        <end position="362"/>
    </location>
</feature>
<dbReference type="PANTHER" id="PTHR12560:SF0">
    <property type="entry name" value="LD18904P"/>
    <property type="match status" value="1"/>
</dbReference>
<feature type="region of interest" description="Disordered" evidence="7">
    <location>
        <begin position="411"/>
        <end position="430"/>
    </location>
</feature>
<evidence type="ECO:0000256" key="1">
    <source>
        <dbReference type="ARBA" id="ARBA00004141"/>
    </source>
</evidence>
<comment type="subcellular location">
    <subcellularLocation>
        <location evidence="1">Membrane</location>
        <topology evidence="1">Multi-pass membrane protein</topology>
    </subcellularLocation>
</comment>
<dbReference type="KEGG" id="trg:TRUGW13939_04554"/>
<organism evidence="10 11">
    <name type="scientific">Talaromyces rugulosus</name>
    <name type="common">Penicillium rugulosum</name>
    <dbReference type="NCBI Taxonomy" id="121627"/>
    <lineage>
        <taxon>Eukaryota</taxon>
        <taxon>Fungi</taxon>
        <taxon>Dikarya</taxon>
        <taxon>Ascomycota</taxon>
        <taxon>Pezizomycotina</taxon>
        <taxon>Eurotiomycetes</taxon>
        <taxon>Eurotiomycetidae</taxon>
        <taxon>Eurotiales</taxon>
        <taxon>Trichocomaceae</taxon>
        <taxon>Talaromyces</taxon>
        <taxon>Talaromyces sect. Islandici</taxon>
    </lineage>
</organism>
<keyword evidence="11" id="KW-1185">Reference proteome</keyword>
<evidence type="ECO:0000256" key="5">
    <source>
        <dbReference type="ARBA" id="ARBA00023136"/>
    </source>
</evidence>
<dbReference type="RefSeq" id="XP_035343619.1">
    <property type="nucleotide sequence ID" value="XM_035487726.1"/>
</dbReference>
<evidence type="ECO:0000256" key="4">
    <source>
        <dbReference type="ARBA" id="ARBA00022989"/>
    </source>
</evidence>
<dbReference type="Pfam" id="PF03798">
    <property type="entry name" value="TRAM_LAG1_CLN8"/>
    <property type="match status" value="1"/>
</dbReference>
<dbReference type="PANTHER" id="PTHR12560">
    <property type="entry name" value="LONGEVITY ASSURANCE FACTOR 1 LAG1"/>
    <property type="match status" value="1"/>
</dbReference>
<dbReference type="InterPro" id="IPR016439">
    <property type="entry name" value="Lag1/Lac1-like"/>
</dbReference>
<dbReference type="OrthoDB" id="537032at2759"/>
<dbReference type="GO" id="GO:0016020">
    <property type="term" value="C:membrane"/>
    <property type="evidence" value="ECO:0007669"/>
    <property type="project" value="UniProtKB-SubCell"/>
</dbReference>
<dbReference type="PROSITE" id="PS50922">
    <property type="entry name" value="TLC"/>
    <property type="match status" value="1"/>
</dbReference>
<evidence type="ECO:0000313" key="11">
    <source>
        <dbReference type="Proteomes" id="UP000509510"/>
    </source>
</evidence>
<dbReference type="EMBL" id="CP055899">
    <property type="protein sequence ID" value="QKX57441.1"/>
    <property type="molecule type" value="Genomic_DNA"/>
</dbReference>
<evidence type="ECO:0000256" key="2">
    <source>
        <dbReference type="ARBA" id="ARBA00009808"/>
    </source>
</evidence>
<dbReference type="SMART" id="SM00724">
    <property type="entry name" value="TLC"/>
    <property type="match status" value="1"/>
</dbReference>
<feature type="transmembrane region" description="Helical" evidence="8">
    <location>
        <begin position="211"/>
        <end position="229"/>
    </location>
</feature>